<feature type="binding site" evidence="8">
    <location>
        <position position="18"/>
    </location>
    <ligand>
        <name>substrate</name>
    </ligand>
</feature>
<evidence type="ECO:0000256" key="3">
    <source>
        <dbReference type="ARBA" id="ARBA00013080"/>
    </source>
</evidence>
<feature type="binding site" evidence="8">
    <location>
        <begin position="79"/>
        <end position="80"/>
    </location>
    <ligand>
        <name>substrate</name>
    </ligand>
</feature>
<dbReference type="EC" id="5.1.1.7" evidence="3 8"/>
<evidence type="ECO:0000256" key="6">
    <source>
        <dbReference type="ARBA" id="ARBA00023235"/>
    </source>
</evidence>
<feature type="binding site" evidence="8">
    <location>
        <position position="180"/>
    </location>
    <ligand>
        <name>substrate</name>
    </ligand>
</feature>
<sequence>MCQKYDFIPFVKMCASGNDFIVINNMEQCIHIDSLLVRKWCDRKRGIGADGVLVLESSSHALFKMRIINADGSEAEMCGNGARCIASYAYLKGIAARVMRFETLAGMINAEVADEQIKIQLTQPTDIRLNMKIDDYPSIHHINTGVPHTVLLVDNVDAIDVVSLGRKLRYHPAFQPAGTNVNFVEIVDNSHIKVRTYERGVEDETLACGTGSSASACICLILGMVSSPVRVTTKGGEVLIIYLEQDEGNITSLFLKGEAQVIFEGGIS</sequence>
<gene>
    <name evidence="8" type="primary">dapF</name>
    <name evidence="10" type="ORF">AUJ95_08360</name>
</gene>
<dbReference type="UniPathway" id="UPA00034">
    <property type="reaction ID" value="UER00025"/>
</dbReference>
<evidence type="ECO:0000313" key="10">
    <source>
        <dbReference type="EMBL" id="OIP37236.1"/>
    </source>
</evidence>
<evidence type="ECO:0000256" key="1">
    <source>
        <dbReference type="ARBA" id="ARBA00005196"/>
    </source>
</evidence>
<feature type="site" description="Could be important to modulate the pK values of the two catalytic cysteine residues" evidence="8">
    <location>
        <position position="148"/>
    </location>
</feature>
<dbReference type="SUPFAM" id="SSF54506">
    <property type="entry name" value="Diaminopimelate epimerase-like"/>
    <property type="match status" value="2"/>
</dbReference>
<comment type="function">
    <text evidence="8">Catalyzes the stereoinversion of LL-2,6-diaminopimelate (L,L-DAP) to meso-diaminopimelate (meso-DAP), a precursor of L-lysine and an essential component of the bacterial peptidoglycan.</text>
</comment>
<reference evidence="10 11" key="1">
    <citation type="journal article" date="2016" name="Environ. Microbiol.">
        <title>Genomic resolution of a cold subsurface aquifer community provides metabolic insights for novel microbes adapted to high CO concentrations.</title>
        <authorList>
            <person name="Probst A.J."/>
            <person name="Castelle C.J."/>
            <person name="Singh A."/>
            <person name="Brown C.T."/>
            <person name="Anantharaman K."/>
            <person name="Sharon I."/>
            <person name="Hug L.A."/>
            <person name="Burstein D."/>
            <person name="Emerson J.B."/>
            <person name="Thomas B.C."/>
            <person name="Banfield J.F."/>
        </authorList>
    </citation>
    <scope>NUCLEOTIDE SEQUENCE [LARGE SCALE GENOMIC DNA]</scope>
    <source>
        <strain evidence="10">CG2_30_40_21</strain>
    </source>
</reference>
<comment type="subunit">
    <text evidence="8">Homodimer.</text>
</comment>
<dbReference type="InterPro" id="IPR001653">
    <property type="entry name" value="DAP_epimerase_DapF"/>
</dbReference>
<comment type="caution">
    <text evidence="10">The sequence shown here is derived from an EMBL/GenBank/DDBJ whole genome shotgun (WGS) entry which is preliminary data.</text>
</comment>
<dbReference type="NCBIfam" id="TIGR00652">
    <property type="entry name" value="DapF"/>
    <property type="match status" value="1"/>
</dbReference>
<comment type="subcellular location">
    <subcellularLocation>
        <location evidence="8">Cytoplasm</location>
    </subcellularLocation>
</comment>
<comment type="pathway">
    <text evidence="1 8">Amino-acid biosynthesis; L-lysine biosynthesis via DAP pathway; DL-2,6-diaminopimelate from LL-2,6-diaminopimelate: step 1/1.</text>
</comment>
<protein>
    <recommendedName>
        <fullName evidence="3 8">Diaminopimelate epimerase</fullName>
        <shortName evidence="8">DAP epimerase</shortName>
        <ecNumber evidence="3 8">5.1.1.7</ecNumber>
    </recommendedName>
    <alternativeName>
        <fullName evidence="8">PLP-independent amino acid racemase</fullName>
    </alternativeName>
</protein>
<keyword evidence="8" id="KW-0963">Cytoplasm</keyword>
<dbReference type="PANTHER" id="PTHR31689:SF0">
    <property type="entry name" value="DIAMINOPIMELATE EPIMERASE"/>
    <property type="match status" value="1"/>
</dbReference>
<evidence type="ECO:0000256" key="8">
    <source>
        <dbReference type="HAMAP-Rule" id="MF_00197"/>
    </source>
</evidence>
<keyword evidence="4 8" id="KW-0028">Amino-acid biosynthesis</keyword>
<feature type="binding site" evidence="8">
    <location>
        <begin position="198"/>
        <end position="199"/>
    </location>
    <ligand>
        <name>substrate</name>
    </ligand>
</feature>
<organism evidence="10 11">
    <name type="scientific">Candidatus Desantisbacteria bacterium CG2_30_40_21</name>
    <dbReference type="NCBI Taxonomy" id="1817895"/>
    <lineage>
        <taxon>Bacteria</taxon>
        <taxon>Candidatus Desantisiibacteriota</taxon>
    </lineage>
</organism>
<dbReference type="GO" id="GO:0009089">
    <property type="term" value="P:lysine biosynthetic process via diaminopimelate"/>
    <property type="evidence" value="ECO:0007669"/>
    <property type="project" value="UniProtKB-UniRule"/>
</dbReference>
<feature type="active site" evidence="9">
    <location>
        <position position="78"/>
    </location>
</feature>
<dbReference type="EMBL" id="MNYI01000217">
    <property type="protein sequence ID" value="OIP37236.1"/>
    <property type="molecule type" value="Genomic_DNA"/>
</dbReference>
<dbReference type="GO" id="GO:0005829">
    <property type="term" value="C:cytosol"/>
    <property type="evidence" value="ECO:0007669"/>
    <property type="project" value="TreeGrafter"/>
</dbReference>
<feature type="binding site" evidence="8">
    <location>
        <begin position="209"/>
        <end position="210"/>
    </location>
    <ligand>
        <name>substrate</name>
    </ligand>
</feature>
<accession>A0A1J5DMF1</accession>
<evidence type="ECO:0000313" key="11">
    <source>
        <dbReference type="Proteomes" id="UP000183085"/>
    </source>
</evidence>
<proteinExistence type="inferred from homology"/>
<evidence type="ECO:0000256" key="7">
    <source>
        <dbReference type="ARBA" id="ARBA00051712"/>
    </source>
</evidence>
<dbReference type="PROSITE" id="PS01326">
    <property type="entry name" value="DAP_EPIMERASE"/>
    <property type="match status" value="1"/>
</dbReference>
<feature type="active site" description="Proton donor" evidence="8">
    <location>
        <position position="78"/>
    </location>
</feature>
<feature type="active site" description="Proton acceptor" evidence="8">
    <location>
        <position position="208"/>
    </location>
</feature>
<evidence type="ECO:0000256" key="9">
    <source>
        <dbReference type="PROSITE-ProRule" id="PRU10125"/>
    </source>
</evidence>
<dbReference type="AlphaFoldDB" id="A0A1J5DMF1"/>
<dbReference type="Pfam" id="PF01678">
    <property type="entry name" value="DAP_epimerase"/>
    <property type="match status" value="2"/>
</dbReference>
<comment type="caution">
    <text evidence="8">Lacks conserved residue(s) required for the propagation of feature annotation.</text>
</comment>
<evidence type="ECO:0000256" key="5">
    <source>
        <dbReference type="ARBA" id="ARBA00023154"/>
    </source>
</evidence>
<evidence type="ECO:0000256" key="2">
    <source>
        <dbReference type="ARBA" id="ARBA00010219"/>
    </source>
</evidence>
<evidence type="ECO:0000256" key="4">
    <source>
        <dbReference type="ARBA" id="ARBA00022605"/>
    </source>
</evidence>
<comment type="similarity">
    <text evidence="2 8">Belongs to the diaminopimelate epimerase family.</text>
</comment>
<name>A0A1J5DMF1_9BACT</name>
<dbReference type="Proteomes" id="UP000183085">
    <property type="component" value="Unassembled WGS sequence"/>
</dbReference>
<dbReference type="HAMAP" id="MF_00197">
    <property type="entry name" value="DAP_epimerase"/>
    <property type="match status" value="1"/>
</dbReference>
<keyword evidence="5 8" id="KW-0457">Lysine biosynthesis</keyword>
<dbReference type="STRING" id="1817895.AUJ95_08360"/>
<dbReference type="PANTHER" id="PTHR31689">
    <property type="entry name" value="DIAMINOPIMELATE EPIMERASE, CHLOROPLASTIC"/>
    <property type="match status" value="1"/>
</dbReference>
<keyword evidence="6 8" id="KW-0413">Isomerase</keyword>
<feature type="binding site" evidence="8">
    <location>
        <position position="69"/>
    </location>
    <ligand>
        <name>substrate</name>
    </ligand>
</feature>
<comment type="catalytic activity">
    <reaction evidence="7 8">
        <text>(2S,6S)-2,6-diaminopimelate = meso-2,6-diaminopimelate</text>
        <dbReference type="Rhea" id="RHEA:15393"/>
        <dbReference type="ChEBI" id="CHEBI:57609"/>
        <dbReference type="ChEBI" id="CHEBI:57791"/>
        <dbReference type="EC" id="5.1.1.7"/>
    </reaction>
</comment>
<dbReference type="GO" id="GO:0008837">
    <property type="term" value="F:diaminopimelate epimerase activity"/>
    <property type="evidence" value="ECO:0007669"/>
    <property type="project" value="UniProtKB-UniRule"/>
</dbReference>
<feature type="site" description="Could be important to modulate the pK values of the two catalytic cysteine residues" evidence="8">
    <location>
        <position position="198"/>
    </location>
</feature>
<dbReference type="Gene3D" id="3.10.310.10">
    <property type="entry name" value="Diaminopimelate Epimerase, Chain A, domain 1"/>
    <property type="match status" value="2"/>
</dbReference>
<dbReference type="InterPro" id="IPR018510">
    <property type="entry name" value="DAP_epimerase_AS"/>
</dbReference>